<dbReference type="GO" id="GO:0006098">
    <property type="term" value="P:pentose-phosphate shunt"/>
    <property type="evidence" value="ECO:0007669"/>
    <property type="project" value="InterPro"/>
</dbReference>
<dbReference type="Proteomes" id="UP001165427">
    <property type="component" value="Unassembled WGS sequence"/>
</dbReference>
<comment type="caution">
    <text evidence="5">The sequence shown here is derived from an EMBL/GenBank/DDBJ whole genome shotgun (WGS) entry which is preliminary data.</text>
</comment>
<dbReference type="Pfam" id="PF00393">
    <property type="entry name" value="6PGD"/>
    <property type="match status" value="1"/>
</dbReference>
<evidence type="ECO:0000313" key="5">
    <source>
        <dbReference type="EMBL" id="MCJ8499033.1"/>
    </source>
</evidence>
<name>A0AA41UMY9_9BACT</name>
<keyword evidence="2" id="KW-0560">Oxidoreductase</keyword>
<dbReference type="InterPro" id="IPR013328">
    <property type="entry name" value="6PGD_dom2"/>
</dbReference>
<dbReference type="SMART" id="SM01350">
    <property type="entry name" value="6PGD"/>
    <property type="match status" value="1"/>
</dbReference>
<keyword evidence="6" id="KW-1185">Reference proteome</keyword>
<protein>
    <recommendedName>
        <fullName evidence="4">6-phosphogluconate dehydrogenase C-terminal domain-containing protein</fullName>
    </recommendedName>
</protein>
<comment type="similarity">
    <text evidence="1">Belongs to the 6-phosphogluconate dehydrogenase family.</text>
</comment>
<reference evidence="5" key="1">
    <citation type="submission" date="2022-04" db="EMBL/GenBank/DDBJ databases">
        <title>Desulfatitalea alkaliphila sp. nov., a novel anaerobic sulfate-reducing bacterium isolated from terrestrial mud volcano, Taman Peninsula, Russia.</title>
        <authorList>
            <person name="Khomyakova M.A."/>
            <person name="Merkel A.Y."/>
            <person name="Slobodkin A.I."/>
        </authorList>
    </citation>
    <scope>NUCLEOTIDE SEQUENCE</scope>
    <source>
        <strain evidence="5">M08but</strain>
    </source>
</reference>
<dbReference type="GO" id="GO:0004616">
    <property type="term" value="F:phosphogluconate dehydrogenase (decarboxylating) activity"/>
    <property type="evidence" value="ECO:0007669"/>
    <property type="project" value="InterPro"/>
</dbReference>
<feature type="domain" description="6-phosphogluconate dehydrogenase C-terminal" evidence="4">
    <location>
        <begin position="1"/>
        <end position="150"/>
    </location>
</feature>
<evidence type="ECO:0000259" key="4">
    <source>
        <dbReference type="SMART" id="SM01350"/>
    </source>
</evidence>
<evidence type="ECO:0000256" key="3">
    <source>
        <dbReference type="ARBA" id="ARBA00023064"/>
    </source>
</evidence>
<accession>A0AA41UMY9</accession>
<dbReference type="Gene3D" id="1.20.5.320">
    <property type="entry name" value="6-Phosphogluconate Dehydrogenase, domain 3"/>
    <property type="match status" value="1"/>
</dbReference>
<sequence length="152" mass="16828">MEHLRDGYYAAAVITYAQGMALLRKASPIYGNQLDPATVARIWRGGCIIRAVILETIQAAYERDSNLTDLLLDPSLNALVQIHLPALREVVRAGVDLGIPLPGMMAALAHFDAYRSERLPANLIMAQRDYFGAHGYERKDAQGIFHAHWSGQ</sequence>
<dbReference type="InterPro" id="IPR006114">
    <property type="entry name" value="6PGDH_C"/>
</dbReference>
<dbReference type="SUPFAM" id="SSF48179">
    <property type="entry name" value="6-phosphogluconate dehydrogenase C-terminal domain-like"/>
    <property type="match status" value="1"/>
</dbReference>
<evidence type="ECO:0000256" key="2">
    <source>
        <dbReference type="ARBA" id="ARBA00023002"/>
    </source>
</evidence>
<proteinExistence type="inferred from homology"/>
<evidence type="ECO:0000256" key="1">
    <source>
        <dbReference type="ARBA" id="ARBA00008419"/>
    </source>
</evidence>
<gene>
    <name evidence="5" type="ORF">MRX98_00490</name>
</gene>
<dbReference type="GO" id="GO:0019521">
    <property type="term" value="P:D-gluconate metabolic process"/>
    <property type="evidence" value="ECO:0007669"/>
    <property type="project" value="UniProtKB-KW"/>
</dbReference>
<dbReference type="AlphaFoldDB" id="A0AA41UMY9"/>
<dbReference type="InterPro" id="IPR006183">
    <property type="entry name" value="Pgluconate_DH"/>
</dbReference>
<evidence type="ECO:0000313" key="6">
    <source>
        <dbReference type="Proteomes" id="UP001165427"/>
    </source>
</evidence>
<dbReference type="PANTHER" id="PTHR11811">
    <property type="entry name" value="6-PHOSPHOGLUCONATE DEHYDROGENASE"/>
    <property type="match status" value="1"/>
</dbReference>
<dbReference type="EMBL" id="JALJRB010000001">
    <property type="protein sequence ID" value="MCJ8499033.1"/>
    <property type="molecule type" value="Genomic_DNA"/>
</dbReference>
<organism evidence="5 6">
    <name type="scientific">Desulfatitalea alkaliphila</name>
    <dbReference type="NCBI Taxonomy" id="2929485"/>
    <lineage>
        <taxon>Bacteria</taxon>
        <taxon>Pseudomonadati</taxon>
        <taxon>Thermodesulfobacteriota</taxon>
        <taxon>Desulfobacteria</taxon>
        <taxon>Desulfobacterales</taxon>
        <taxon>Desulfosarcinaceae</taxon>
        <taxon>Desulfatitalea</taxon>
    </lineage>
</organism>
<dbReference type="InterPro" id="IPR008927">
    <property type="entry name" value="6-PGluconate_DH-like_C_sf"/>
</dbReference>
<keyword evidence="3" id="KW-0311">Gluconate utilization</keyword>
<dbReference type="Gene3D" id="1.10.1040.10">
    <property type="entry name" value="N-(1-d-carboxylethyl)-l-norvaline Dehydrogenase, domain 2"/>
    <property type="match status" value="1"/>
</dbReference>